<reference evidence="2" key="1">
    <citation type="submission" date="2019-01" db="EMBL/GenBank/DDBJ databases">
        <title>Sinorhodobacter populi sp. nov. isolated from the symptomatic bark tissue of Populus euramericana canker.</title>
        <authorList>
            <person name="Xu G."/>
        </authorList>
    </citation>
    <scope>NUCLEOTIDE SEQUENCE [LARGE SCALE GENOMIC DNA]</scope>
    <source>
        <strain evidence="2">CGMCC 1.12963</strain>
    </source>
</reference>
<dbReference type="SUPFAM" id="SSF159594">
    <property type="entry name" value="XCC0632-like"/>
    <property type="match status" value="1"/>
</dbReference>
<evidence type="ECO:0000313" key="2">
    <source>
        <dbReference type="EMBL" id="RWR52678.1"/>
    </source>
</evidence>
<dbReference type="Gene3D" id="3.40.50.10610">
    <property type="entry name" value="ABC-type transport auxiliary lipoprotein component"/>
    <property type="match status" value="1"/>
</dbReference>
<evidence type="ECO:0000313" key="3">
    <source>
        <dbReference type="Proteomes" id="UP000288071"/>
    </source>
</evidence>
<proteinExistence type="predicted"/>
<feature type="domain" description="ABC-type transport auxiliary lipoprotein component" evidence="1">
    <location>
        <begin position="25"/>
        <end position="182"/>
    </location>
</feature>
<dbReference type="Proteomes" id="UP000288071">
    <property type="component" value="Unassembled WGS sequence"/>
</dbReference>
<name>A0A3S3NAV4_9RHOB</name>
<dbReference type="AlphaFoldDB" id="A0A3S3NAV4"/>
<keyword evidence="3" id="KW-1185">Reference proteome</keyword>
<dbReference type="RefSeq" id="WP_128155954.1">
    <property type="nucleotide sequence ID" value="NZ_JBHSOM010000020.1"/>
</dbReference>
<organism evidence="2 3">
    <name type="scientific">Paenirhodobacter huangdaonensis</name>
    <dbReference type="NCBI Taxonomy" id="2501515"/>
    <lineage>
        <taxon>Bacteria</taxon>
        <taxon>Pseudomonadati</taxon>
        <taxon>Pseudomonadota</taxon>
        <taxon>Alphaproteobacteria</taxon>
        <taxon>Rhodobacterales</taxon>
        <taxon>Rhodobacter group</taxon>
        <taxon>Paenirhodobacter</taxon>
    </lineage>
</organism>
<reference evidence="2" key="2">
    <citation type="submission" date="2019-01" db="EMBL/GenBank/DDBJ databases">
        <authorList>
            <person name="Li Y."/>
        </authorList>
    </citation>
    <scope>NUCLEOTIDE SEQUENCE [LARGE SCALE GENOMIC DNA]</scope>
    <source>
        <strain evidence="2">CGMCC 1.12963</strain>
    </source>
</reference>
<sequence length="185" mass="19797">MTRLLLLATVAALAACSNPEKTARYTIDLPAATKHLPDRLGMAELREVSLPQYASGQEISWQGADGALHSTPKTIWADDPSRAVTLALARQISALSGARVIAEPWPLADGPQRRIEVRVEQFMARADGVVRLSGSYYVTPAMAEGRDIVRRFELSVPLAGEGPAAIAAAQSQAVAQLAEQIARLD</sequence>
<evidence type="ECO:0000259" key="1">
    <source>
        <dbReference type="Pfam" id="PF03886"/>
    </source>
</evidence>
<dbReference type="Pfam" id="PF03886">
    <property type="entry name" value="ABC_trans_aux"/>
    <property type="match status" value="1"/>
</dbReference>
<protein>
    <submittedName>
        <fullName evidence="2">Membrane integrity-associated transporter subunit PqiC</fullName>
    </submittedName>
</protein>
<gene>
    <name evidence="2" type="ORF">EOW66_08375</name>
</gene>
<comment type="caution">
    <text evidence="2">The sequence shown here is derived from an EMBL/GenBank/DDBJ whole genome shotgun (WGS) entry which is preliminary data.</text>
</comment>
<dbReference type="EMBL" id="SAVA01000004">
    <property type="protein sequence ID" value="RWR52678.1"/>
    <property type="molecule type" value="Genomic_DNA"/>
</dbReference>
<dbReference type="InterPro" id="IPR005586">
    <property type="entry name" value="ABC_trans_aux"/>
</dbReference>
<dbReference type="PROSITE" id="PS51257">
    <property type="entry name" value="PROKAR_LIPOPROTEIN"/>
    <property type="match status" value="1"/>
</dbReference>
<accession>A0A3S3NAV4</accession>